<accession>A0A6A6HZH3</accession>
<dbReference type="RefSeq" id="XP_033678599.1">
    <property type="nucleotide sequence ID" value="XM_033819321.1"/>
</dbReference>
<keyword evidence="1" id="KW-0479">Metal-binding</keyword>
<dbReference type="AlphaFoldDB" id="A0A6A6HZH3"/>
<dbReference type="Gene3D" id="3.30.40.10">
    <property type="entry name" value="Zinc/RING finger domain, C3HC4 (zinc finger)"/>
    <property type="match status" value="1"/>
</dbReference>
<dbReference type="PROSITE" id="PS50089">
    <property type="entry name" value="ZF_RING_2"/>
    <property type="match status" value="1"/>
</dbReference>
<dbReference type="InterPro" id="IPR013083">
    <property type="entry name" value="Znf_RING/FYVE/PHD"/>
</dbReference>
<evidence type="ECO:0000256" key="1">
    <source>
        <dbReference type="PROSITE-ProRule" id="PRU00175"/>
    </source>
</evidence>
<sequence>MSDPTSTSAPVTFLGSPTIIPWYRQTTSTQAPTSAFVFELFLNYHLEHIYQPPPDASAVCPICYETYKMPLPEKYILGPPQYAVLIKDIPGCKGHHFHLNCIMNWPKSRQPACDTCPMCRTPWLALVALAEEHRRQMADRRLRAAEDYHCLMAAEAEGWRVELYSDEQGGMARRAGRTFLMGLATGVVGVGLALAIEATPVRRK</sequence>
<keyword evidence="1" id="KW-0863">Zinc-finger</keyword>
<feature type="domain" description="RING-type" evidence="3">
    <location>
        <begin position="60"/>
        <end position="120"/>
    </location>
</feature>
<dbReference type="Proteomes" id="UP000800094">
    <property type="component" value="Unassembled WGS sequence"/>
</dbReference>
<keyword evidence="2" id="KW-1133">Transmembrane helix</keyword>
<evidence type="ECO:0000313" key="5">
    <source>
        <dbReference type="Proteomes" id="UP000800094"/>
    </source>
</evidence>
<organism evidence="4 5">
    <name type="scientific">Trematosphaeria pertusa</name>
    <dbReference type="NCBI Taxonomy" id="390896"/>
    <lineage>
        <taxon>Eukaryota</taxon>
        <taxon>Fungi</taxon>
        <taxon>Dikarya</taxon>
        <taxon>Ascomycota</taxon>
        <taxon>Pezizomycotina</taxon>
        <taxon>Dothideomycetes</taxon>
        <taxon>Pleosporomycetidae</taxon>
        <taxon>Pleosporales</taxon>
        <taxon>Massarineae</taxon>
        <taxon>Trematosphaeriaceae</taxon>
        <taxon>Trematosphaeria</taxon>
    </lineage>
</organism>
<feature type="transmembrane region" description="Helical" evidence="2">
    <location>
        <begin position="178"/>
        <end position="196"/>
    </location>
</feature>
<keyword evidence="2" id="KW-0472">Membrane</keyword>
<proteinExistence type="predicted"/>
<dbReference type="GO" id="GO:0008270">
    <property type="term" value="F:zinc ion binding"/>
    <property type="evidence" value="ECO:0007669"/>
    <property type="project" value="UniProtKB-KW"/>
</dbReference>
<keyword evidence="5" id="KW-1185">Reference proteome</keyword>
<evidence type="ECO:0000259" key="3">
    <source>
        <dbReference type="PROSITE" id="PS50089"/>
    </source>
</evidence>
<keyword evidence="1" id="KW-0862">Zinc</keyword>
<keyword evidence="2" id="KW-0812">Transmembrane</keyword>
<name>A0A6A6HZH3_9PLEO</name>
<dbReference type="EMBL" id="ML987204">
    <property type="protein sequence ID" value="KAF2243595.1"/>
    <property type="molecule type" value="Genomic_DNA"/>
</dbReference>
<dbReference type="SUPFAM" id="SSF57850">
    <property type="entry name" value="RING/U-box"/>
    <property type="match status" value="1"/>
</dbReference>
<reference evidence="4" key="1">
    <citation type="journal article" date="2020" name="Stud. Mycol.">
        <title>101 Dothideomycetes genomes: a test case for predicting lifestyles and emergence of pathogens.</title>
        <authorList>
            <person name="Haridas S."/>
            <person name="Albert R."/>
            <person name="Binder M."/>
            <person name="Bloem J."/>
            <person name="Labutti K."/>
            <person name="Salamov A."/>
            <person name="Andreopoulos B."/>
            <person name="Baker S."/>
            <person name="Barry K."/>
            <person name="Bills G."/>
            <person name="Bluhm B."/>
            <person name="Cannon C."/>
            <person name="Castanera R."/>
            <person name="Culley D."/>
            <person name="Daum C."/>
            <person name="Ezra D."/>
            <person name="Gonzalez J."/>
            <person name="Henrissat B."/>
            <person name="Kuo A."/>
            <person name="Liang C."/>
            <person name="Lipzen A."/>
            <person name="Lutzoni F."/>
            <person name="Magnuson J."/>
            <person name="Mondo S."/>
            <person name="Nolan M."/>
            <person name="Ohm R."/>
            <person name="Pangilinan J."/>
            <person name="Park H.-J."/>
            <person name="Ramirez L."/>
            <person name="Alfaro M."/>
            <person name="Sun H."/>
            <person name="Tritt A."/>
            <person name="Yoshinaga Y."/>
            <person name="Zwiers L.-H."/>
            <person name="Turgeon B."/>
            <person name="Goodwin S."/>
            <person name="Spatafora J."/>
            <person name="Crous P."/>
            <person name="Grigoriev I."/>
        </authorList>
    </citation>
    <scope>NUCLEOTIDE SEQUENCE</scope>
    <source>
        <strain evidence="4">CBS 122368</strain>
    </source>
</reference>
<gene>
    <name evidence="4" type="ORF">BU26DRAFT_105207</name>
</gene>
<evidence type="ECO:0000256" key="2">
    <source>
        <dbReference type="SAM" id="Phobius"/>
    </source>
</evidence>
<dbReference type="OrthoDB" id="8062037at2759"/>
<dbReference type="InterPro" id="IPR001841">
    <property type="entry name" value="Znf_RING"/>
</dbReference>
<protein>
    <recommendedName>
        <fullName evidence="3">RING-type domain-containing protein</fullName>
    </recommendedName>
</protein>
<dbReference type="GeneID" id="54572651"/>
<evidence type="ECO:0000313" key="4">
    <source>
        <dbReference type="EMBL" id="KAF2243595.1"/>
    </source>
</evidence>